<dbReference type="Pfam" id="PF00990">
    <property type="entry name" value="GGDEF"/>
    <property type="match status" value="1"/>
</dbReference>
<dbReference type="CDD" id="cd01949">
    <property type="entry name" value="GGDEF"/>
    <property type="match status" value="1"/>
</dbReference>
<feature type="domain" description="GGDEF" evidence="2">
    <location>
        <begin position="139"/>
        <end position="282"/>
    </location>
</feature>
<dbReference type="InterPro" id="IPR052163">
    <property type="entry name" value="DGC-Regulatory_Protein"/>
</dbReference>
<keyword evidence="1" id="KW-0812">Transmembrane</keyword>
<name>A0A5P9JZ46_9HYPH</name>
<proteinExistence type="predicted"/>
<dbReference type="InterPro" id="IPR000160">
    <property type="entry name" value="GGDEF_dom"/>
</dbReference>
<organism evidence="3 4">
    <name type="scientific">Microvirga thermotolerans</name>
    <dbReference type="NCBI Taxonomy" id="2651334"/>
    <lineage>
        <taxon>Bacteria</taxon>
        <taxon>Pseudomonadati</taxon>
        <taxon>Pseudomonadota</taxon>
        <taxon>Alphaproteobacteria</taxon>
        <taxon>Hyphomicrobiales</taxon>
        <taxon>Methylobacteriaceae</taxon>
        <taxon>Microvirga</taxon>
    </lineage>
</organism>
<dbReference type="KEGG" id="mico:GDR74_15645"/>
<dbReference type="Gene3D" id="3.30.70.270">
    <property type="match status" value="1"/>
</dbReference>
<dbReference type="EMBL" id="CP045423">
    <property type="protein sequence ID" value="QFU17529.1"/>
    <property type="molecule type" value="Genomic_DNA"/>
</dbReference>
<gene>
    <name evidence="3" type="ORF">GDR74_15645</name>
</gene>
<feature type="transmembrane region" description="Helical" evidence="1">
    <location>
        <begin position="26"/>
        <end position="46"/>
    </location>
</feature>
<keyword evidence="1" id="KW-0472">Membrane</keyword>
<evidence type="ECO:0000259" key="2">
    <source>
        <dbReference type="PROSITE" id="PS50887"/>
    </source>
</evidence>
<keyword evidence="4" id="KW-1185">Reference proteome</keyword>
<dbReference type="InterPro" id="IPR043128">
    <property type="entry name" value="Rev_trsase/Diguanyl_cyclase"/>
</dbReference>
<feature type="transmembrane region" description="Helical" evidence="1">
    <location>
        <begin position="58"/>
        <end position="77"/>
    </location>
</feature>
<sequence>MGHDFDRANTASGSHRWHRKRAGHDLFLIATAFVILLWAAYEFTIFGSWSGVPSEKRIDFYEAVLLGVFLCVSLWVFSWRRLEDLRREAAERVRAEQRAAEAELRAQLDPLTGLANRAKFDMSLSALVGRAGEGQASNSTAAILLLDLNRFKQVNDRFGHPMGDAVLKAVSRRLQAGMRERDAVFRLGGDEFAIIAYEIEGTSPHERHDAVRSIAEKVIRIVDRPVSIDGRTVEVGVSIGISFYPQSGRTVRELVRKADVALYAAKEDGKATGKSAYRVCSDISGASLRSA</sequence>
<dbReference type="PROSITE" id="PS50887">
    <property type="entry name" value="GGDEF"/>
    <property type="match status" value="1"/>
</dbReference>
<dbReference type="Proteomes" id="UP000325614">
    <property type="component" value="Chromosome"/>
</dbReference>
<evidence type="ECO:0000256" key="1">
    <source>
        <dbReference type="SAM" id="Phobius"/>
    </source>
</evidence>
<dbReference type="SMART" id="SM00267">
    <property type="entry name" value="GGDEF"/>
    <property type="match status" value="1"/>
</dbReference>
<protein>
    <submittedName>
        <fullName evidence="3">Diguanylate cyclase</fullName>
    </submittedName>
</protein>
<evidence type="ECO:0000313" key="4">
    <source>
        <dbReference type="Proteomes" id="UP000325614"/>
    </source>
</evidence>
<dbReference type="RefSeq" id="WP_152587163.1">
    <property type="nucleotide sequence ID" value="NZ_CP045423.1"/>
</dbReference>
<dbReference type="NCBIfam" id="TIGR00254">
    <property type="entry name" value="GGDEF"/>
    <property type="match status" value="1"/>
</dbReference>
<dbReference type="PANTHER" id="PTHR46663:SF4">
    <property type="entry name" value="DIGUANYLATE CYCLASE DGCT-RELATED"/>
    <property type="match status" value="1"/>
</dbReference>
<dbReference type="PANTHER" id="PTHR46663">
    <property type="entry name" value="DIGUANYLATE CYCLASE DGCT-RELATED"/>
    <property type="match status" value="1"/>
</dbReference>
<keyword evidence="1" id="KW-1133">Transmembrane helix</keyword>
<accession>A0A5P9JZ46</accession>
<evidence type="ECO:0000313" key="3">
    <source>
        <dbReference type="EMBL" id="QFU17529.1"/>
    </source>
</evidence>
<dbReference type="SUPFAM" id="SSF55073">
    <property type="entry name" value="Nucleotide cyclase"/>
    <property type="match status" value="1"/>
</dbReference>
<dbReference type="AlphaFoldDB" id="A0A5P9JZ46"/>
<reference evidence="3 4" key="1">
    <citation type="submission" date="2019-10" db="EMBL/GenBank/DDBJ databases">
        <title>Isolation, Identification of Microvirga thermotolerans HR1, a novel thermophilic bacterium and Comparative Genomics of the genus Microvirga.</title>
        <authorList>
            <person name="Li J."/>
            <person name="Zhang W."/>
            <person name="Lin M."/>
            <person name="Wang J."/>
        </authorList>
    </citation>
    <scope>NUCLEOTIDE SEQUENCE [LARGE SCALE GENOMIC DNA]</scope>
    <source>
        <strain evidence="3 4">HR1</strain>
    </source>
</reference>
<dbReference type="InterPro" id="IPR029787">
    <property type="entry name" value="Nucleotide_cyclase"/>
</dbReference>